<dbReference type="Proteomes" id="UP000054874">
    <property type="component" value="Unassembled WGS sequence"/>
</dbReference>
<dbReference type="OrthoDB" id="1734100at2"/>
<evidence type="ECO:0000256" key="4">
    <source>
        <dbReference type="ARBA" id="ARBA00022490"/>
    </source>
</evidence>
<evidence type="ECO:0000259" key="6">
    <source>
        <dbReference type="Pfam" id="PF02631"/>
    </source>
</evidence>
<gene>
    <name evidence="5" type="primary">recX</name>
    <name evidence="9" type="ORF">ASU35_06725</name>
</gene>
<sequence length="198" mass="23788">MRIISLEKGRGQKVYVNLEDSSRFLLYTGDISRYHLEENMELSQELFSRIMEETLYRRARQKALAVLKRADQSESELRRKLKQSEYPEEIIEKTIAYVYSYHYLNDERYAKNYIRYKSDTKSRRQIVNELRQKGVSKEVVDTVLEETAGDDTEAIRRAIRKKTSDVEALEYEQKQKLAAYLYRKGFMEEDIRRELKMR</sequence>
<keyword evidence="4 5" id="KW-0963">Cytoplasm</keyword>
<dbReference type="InterPro" id="IPR053925">
    <property type="entry name" value="RecX_HTH_3rd"/>
</dbReference>
<dbReference type="PANTHER" id="PTHR33602:SF1">
    <property type="entry name" value="REGULATORY PROTEIN RECX FAMILY PROTEIN"/>
    <property type="match status" value="1"/>
</dbReference>
<comment type="function">
    <text evidence="5">Modulates RecA activity.</text>
</comment>
<comment type="subcellular location">
    <subcellularLocation>
        <location evidence="1 5">Cytoplasm</location>
    </subcellularLocation>
</comment>
<dbReference type="GO" id="GO:0006282">
    <property type="term" value="P:regulation of DNA repair"/>
    <property type="evidence" value="ECO:0007669"/>
    <property type="project" value="UniProtKB-UniRule"/>
</dbReference>
<dbReference type="PANTHER" id="PTHR33602">
    <property type="entry name" value="REGULATORY PROTEIN RECX FAMILY PROTEIN"/>
    <property type="match status" value="1"/>
</dbReference>
<organism evidence="9 10">
    <name type="scientific">Acetivibrio ethanolgignens</name>
    <dbReference type="NCBI Taxonomy" id="290052"/>
    <lineage>
        <taxon>Bacteria</taxon>
        <taxon>Bacillati</taxon>
        <taxon>Bacillota</taxon>
        <taxon>Clostridia</taxon>
        <taxon>Eubacteriales</taxon>
        <taxon>Oscillospiraceae</taxon>
        <taxon>Acetivibrio</taxon>
    </lineage>
</organism>
<evidence type="ECO:0000313" key="9">
    <source>
        <dbReference type="EMBL" id="KSV60096.1"/>
    </source>
</evidence>
<dbReference type="EMBL" id="LNAM01000046">
    <property type="protein sequence ID" value="KSV60096.1"/>
    <property type="molecule type" value="Genomic_DNA"/>
</dbReference>
<dbReference type="HAMAP" id="MF_01114">
    <property type="entry name" value="RecX"/>
    <property type="match status" value="1"/>
</dbReference>
<feature type="domain" description="RecX first three-helical" evidence="8">
    <location>
        <begin position="59"/>
        <end position="97"/>
    </location>
</feature>
<comment type="similarity">
    <text evidence="2 5">Belongs to the RecX family.</text>
</comment>
<dbReference type="InterPro" id="IPR053924">
    <property type="entry name" value="RecX_HTH_2nd"/>
</dbReference>
<reference evidence="9 10" key="1">
    <citation type="submission" date="2015-11" db="EMBL/GenBank/DDBJ databases">
        <title>Butyribacter intestini gen. nov., sp. nov., a butyric acid-producing bacterium of the family Lachnospiraceae isolated from the human faeces.</title>
        <authorList>
            <person name="Zou Y."/>
            <person name="Xue W."/>
            <person name="Luo G."/>
            <person name="Lv M."/>
        </authorList>
    </citation>
    <scope>NUCLEOTIDE SEQUENCE [LARGE SCALE GENOMIC DNA]</scope>
    <source>
        <strain evidence="9 10">ACET-33324</strain>
    </source>
</reference>
<dbReference type="Pfam" id="PF21981">
    <property type="entry name" value="RecX_HTH3"/>
    <property type="match status" value="1"/>
</dbReference>
<dbReference type="GO" id="GO:0005737">
    <property type="term" value="C:cytoplasm"/>
    <property type="evidence" value="ECO:0007669"/>
    <property type="project" value="UniProtKB-SubCell"/>
</dbReference>
<dbReference type="Pfam" id="PF21982">
    <property type="entry name" value="RecX_HTH1"/>
    <property type="match status" value="1"/>
</dbReference>
<dbReference type="InterPro" id="IPR036388">
    <property type="entry name" value="WH-like_DNA-bd_sf"/>
</dbReference>
<dbReference type="RefSeq" id="WP_058351676.1">
    <property type="nucleotide sequence ID" value="NZ_CABMMD010000046.1"/>
</dbReference>
<feature type="domain" description="RecX third three-helical" evidence="7">
    <location>
        <begin position="150"/>
        <end position="193"/>
    </location>
</feature>
<evidence type="ECO:0000256" key="1">
    <source>
        <dbReference type="ARBA" id="ARBA00004496"/>
    </source>
</evidence>
<evidence type="ECO:0000256" key="5">
    <source>
        <dbReference type="HAMAP-Rule" id="MF_01114"/>
    </source>
</evidence>
<evidence type="ECO:0000259" key="7">
    <source>
        <dbReference type="Pfam" id="PF21981"/>
    </source>
</evidence>
<dbReference type="Gene3D" id="1.10.10.10">
    <property type="entry name" value="Winged helix-like DNA-binding domain superfamily/Winged helix DNA-binding domain"/>
    <property type="match status" value="3"/>
</dbReference>
<comment type="caution">
    <text evidence="9">The sequence shown here is derived from an EMBL/GenBank/DDBJ whole genome shotgun (WGS) entry which is preliminary data.</text>
</comment>
<protein>
    <recommendedName>
        <fullName evidence="3 5">Regulatory protein RecX</fullName>
    </recommendedName>
</protein>
<name>A0A0V8QHS0_9FIRM</name>
<evidence type="ECO:0000256" key="3">
    <source>
        <dbReference type="ARBA" id="ARBA00018111"/>
    </source>
</evidence>
<evidence type="ECO:0000259" key="8">
    <source>
        <dbReference type="Pfam" id="PF21982"/>
    </source>
</evidence>
<dbReference type="STRING" id="290052.ASU35_06725"/>
<accession>A0A0V8QHS0</accession>
<dbReference type="AlphaFoldDB" id="A0A0V8QHS0"/>
<proteinExistence type="inferred from homology"/>
<dbReference type="InterPro" id="IPR003783">
    <property type="entry name" value="Regulatory_RecX"/>
</dbReference>
<feature type="domain" description="RecX second three-helical" evidence="6">
    <location>
        <begin position="105"/>
        <end position="144"/>
    </location>
</feature>
<dbReference type="InterPro" id="IPR053926">
    <property type="entry name" value="RecX_HTH_1st"/>
</dbReference>
<keyword evidence="10" id="KW-1185">Reference proteome</keyword>
<dbReference type="Pfam" id="PF02631">
    <property type="entry name" value="RecX_HTH2"/>
    <property type="match status" value="1"/>
</dbReference>
<evidence type="ECO:0000256" key="2">
    <source>
        <dbReference type="ARBA" id="ARBA00009695"/>
    </source>
</evidence>
<evidence type="ECO:0000313" key="10">
    <source>
        <dbReference type="Proteomes" id="UP000054874"/>
    </source>
</evidence>